<comment type="similarity">
    <text evidence="1">Belongs to the Skp family.</text>
</comment>
<evidence type="ECO:0000313" key="5">
    <source>
        <dbReference type="Proteomes" id="UP000771749"/>
    </source>
</evidence>
<accession>A0A940DPI2</accession>
<dbReference type="PANTHER" id="PTHR35089">
    <property type="entry name" value="CHAPERONE PROTEIN SKP"/>
    <property type="match status" value="1"/>
</dbReference>
<evidence type="ECO:0000313" key="4">
    <source>
        <dbReference type="EMBL" id="MBO8454624.1"/>
    </source>
</evidence>
<dbReference type="GO" id="GO:0050821">
    <property type="term" value="P:protein stabilization"/>
    <property type="evidence" value="ECO:0007669"/>
    <property type="project" value="TreeGrafter"/>
</dbReference>
<comment type="caution">
    <text evidence="4">The sequence shown here is derived from an EMBL/GenBank/DDBJ whole genome shotgun (WGS) entry which is preliminary data.</text>
</comment>
<dbReference type="GO" id="GO:0051082">
    <property type="term" value="F:unfolded protein binding"/>
    <property type="evidence" value="ECO:0007669"/>
    <property type="project" value="InterPro"/>
</dbReference>
<feature type="chain" id="PRO_5037850487" evidence="3">
    <location>
        <begin position="21"/>
        <end position="192"/>
    </location>
</feature>
<dbReference type="SUPFAM" id="SSF111384">
    <property type="entry name" value="OmpH-like"/>
    <property type="match status" value="1"/>
</dbReference>
<keyword evidence="2 3" id="KW-0732">Signal</keyword>
<dbReference type="AlphaFoldDB" id="A0A940DPI2"/>
<organism evidence="4 5">
    <name type="scientific">Candidatus Cryptobacteroides gallistercoris</name>
    <dbReference type="NCBI Taxonomy" id="2840765"/>
    <lineage>
        <taxon>Bacteria</taxon>
        <taxon>Pseudomonadati</taxon>
        <taxon>Bacteroidota</taxon>
        <taxon>Bacteroidia</taxon>
        <taxon>Bacteroidales</taxon>
        <taxon>Candidatus Cryptobacteroides</taxon>
    </lineage>
</organism>
<dbReference type="SMART" id="SM00935">
    <property type="entry name" value="OmpH"/>
    <property type="match status" value="1"/>
</dbReference>
<dbReference type="EMBL" id="JADIMJ010000123">
    <property type="protein sequence ID" value="MBO8454624.1"/>
    <property type="molecule type" value="Genomic_DNA"/>
</dbReference>
<feature type="signal peptide" evidence="3">
    <location>
        <begin position="1"/>
        <end position="20"/>
    </location>
</feature>
<name>A0A940DPI2_9BACT</name>
<evidence type="ECO:0000256" key="3">
    <source>
        <dbReference type="SAM" id="SignalP"/>
    </source>
</evidence>
<evidence type="ECO:0000256" key="2">
    <source>
        <dbReference type="ARBA" id="ARBA00022729"/>
    </source>
</evidence>
<protein>
    <submittedName>
        <fullName evidence="4">OmpH family outer membrane protein</fullName>
    </submittedName>
</protein>
<reference evidence="4" key="2">
    <citation type="journal article" date="2021" name="PeerJ">
        <title>Extensive microbial diversity within the chicken gut microbiome revealed by metagenomics and culture.</title>
        <authorList>
            <person name="Gilroy R."/>
            <person name="Ravi A."/>
            <person name="Getino M."/>
            <person name="Pursley I."/>
            <person name="Horton D.L."/>
            <person name="Alikhan N.F."/>
            <person name="Baker D."/>
            <person name="Gharbi K."/>
            <person name="Hall N."/>
            <person name="Watson M."/>
            <person name="Adriaenssens E.M."/>
            <person name="Foster-Nyarko E."/>
            <person name="Jarju S."/>
            <person name="Secka A."/>
            <person name="Antonio M."/>
            <person name="Oren A."/>
            <person name="Chaudhuri R.R."/>
            <person name="La Ragione R."/>
            <person name="Hildebrand F."/>
            <person name="Pallen M.J."/>
        </authorList>
    </citation>
    <scope>NUCLEOTIDE SEQUENCE</scope>
    <source>
        <strain evidence="4">F1-3629</strain>
    </source>
</reference>
<evidence type="ECO:0000256" key="1">
    <source>
        <dbReference type="ARBA" id="ARBA00009091"/>
    </source>
</evidence>
<dbReference type="Gene3D" id="3.30.910.20">
    <property type="entry name" value="Skp domain"/>
    <property type="match status" value="1"/>
</dbReference>
<dbReference type="PANTHER" id="PTHR35089:SF1">
    <property type="entry name" value="CHAPERONE PROTEIN SKP"/>
    <property type="match status" value="1"/>
</dbReference>
<sequence>MKKTIIILAAMVLACTAATAQELKFAHVNFQELVQLMPEMDSARVQIDAASRETQETYESMIMEYNSKGQEYQQKEASWTPAVRESKARELSDIESRIRTFEQSSQQDLTQLQNTLMAPIYQKAQEKIQELAKAKGVIYVFDESSLHYVDATKSINLTPEARKALNIPEGRTLESLQAELQAQYQQQAGAQQ</sequence>
<reference evidence="4" key="1">
    <citation type="submission" date="2020-10" db="EMBL/GenBank/DDBJ databases">
        <authorList>
            <person name="Gilroy R."/>
        </authorList>
    </citation>
    <scope>NUCLEOTIDE SEQUENCE</scope>
    <source>
        <strain evidence="4">F1-3629</strain>
    </source>
</reference>
<dbReference type="PROSITE" id="PS51257">
    <property type="entry name" value="PROKAR_LIPOPROTEIN"/>
    <property type="match status" value="1"/>
</dbReference>
<dbReference type="InterPro" id="IPR024930">
    <property type="entry name" value="Skp_dom_sf"/>
</dbReference>
<dbReference type="Pfam" id="PF03938">
    <property type="entry name" value="OmpH"/>
    <property type="match status" value="1"/>
</dbReference>
<gene>
    <name evidence="4" type="ORF">IAC07_07885</name>
</gene>
<dbReference type="Proteomes" id="UP000771749">
    <property type="component" value="Unassembled WGS sequence"/>
</dbReference>
<dbReference type="GO" id="GO:0005829">
    <property type="term" value="C:cytosol"/>
    <property type="evidence" value="ECO:0007669"/>
    <property type="project" value="TreeGrafter"/>
</dbReference>
<proteinExistence type="inferred from homology"/>
<dbReference type="InterPro" id="IPR005632">
    <property type="entry name" value="Chaperone_Skp"/>
</dbReference>